<evidence type="ECO:0000313" key="1">
    <source>
        <dbReference type="EMBL" id="CAA9329897.1"/>
    </source>
</evidence>
<reference evidence="1" key="1">
    <citation type="submission" date="2020-02" db="EMBL/GenBank/DDBJ databases">
        <authorList>
            <person name="Meier V. D."/>
        </authorList>
    </citation>
    <scope>NUCLEOTIDE SEQUENCE</scope>
    <source>
        <strain evidence="1">AVDCRST_MAG93</strain>
    </source>
</reference>
<dbReference type="AlphaFoldDB" id="A0A6J4LEY9"/>
<protein>
    <submittedName>
        <fullName evidence="1">Uncharacterized protein</fullName>
    </submittedName>
</protein>
<organism evidence="1">
    <name type="scientific">uncultured Chloroflexia bacterium</name>
    <dbReference type="NCBI Taxonomy" id="1672391"/>
    <lineage>
        <taxon>Bacteria</taxon>
        <taxon>Bacillati</taxon>
        <taxon>Chloroflexota</taxon>
        <taxon>Chloroflexia</taxon>
        <taxon>environmental samples</taxon>
    </lineage>
</organism>
<proteinExistence type="predicted"/>
<dbReference type="EMBL" id="CADCTR010002067">
    <property type="protein sequence ID" value="CAA9329897.1"/>
    <property type="molecule type" value="Genomic_DNA"/>
</dbReference>
<accession>A0A6J4LEY9</accession>
<sequence>MPYHEDFLPAFSVYTVRWFNCTVRCCMDFANAHQYYSALKARG</sequence>
<name>A0A6J4LEY9_9CHLR</name>
<gene>
    <name evidence="1" type="ORF">AVDCRST_MAG93-6146</name>
</gene>